<dbReference type="Proteomes" id="UP000198704">
    <property type="component" value="Unassembled WGS sequence"/>
</dbReference>
<gene>
    <name evidence="2" type="ORF">SAMN05216360_102409</name>
</gene>
<sequence>MNDPTRPAGPSPASDGPLQAARSPSGLADAVRDQASGYANRRRTEAAGFLSEIAKALRSNGAELDKRARAKPFVQTVADNLDALSKHVARRGLRELFRDAEAVARGNPLATALVVGALGYGTFHVLRSGNGDALKSPGEPRRDWGGYP</sequence>
<evidence type="ECO:0000313" key="3">
    <source>
        <dbReference type="Proteomes" id="UP000198704"/>
    </source>
</evidence>
<evidence type="ECO:0000313" key="2">
    <source>
        <dbReference type="EMBL" id="SDM54994.1"/>
    </source>
</evidence>
<feature type="region of interest" description="Disordered" evidence="1">
    <location>
        <begin position="1"/>
        <end position="27"/>
    </location>
</feature>
<organism evidence="2 3">
    <name type="scientific">Methylobacterium phyllostachyos</name>
    <dbReference type="NCBI Taxonomy" id="582672"/>
    <lineage>
        <taxon>Bacteria</taxon>
        <taxon>Pseudomonadati</taxon>
        <taxon>Pseudomonadota</taxon>
        <taxon>Alphaproteobacteria</taxon>
        <taxon>Hyphomicrobiales</taxon>
        <taxon>Methylobacteriaceae</taxon>
        <taxon>Methylobacterium</taxon>
    </lineage>
</organism>
<dbReference type="AlphaFoldDB" id="A0A1G9U5T1"/>
<dbReference type="STRING" id="582672.SAMN05216360_102409"/>
<dbReference type="EMBL" id="FNHS01000002">
    <property type="protein sequence ID" value="SDM54994.1"/>
    <property type="molecule type" value="Genomic_DNA"/>
</dbReference>
<dbReference type="OrthoDB" id="7993329at2"/>
<evidence type="ECO:0000256" key="1">
    <source>
        <dbReference type="SAM" id="MobiDB-lite"/>
    </source>
</evidence>
<reference evidence="3" key="1">
    <citation type="submission" date="2016-10" db="EMBL/GenBank/DDBJ databases">
        <authorList>
            <person name="Varghese N."/>
            <person name="Submissions S."/>
        </authorList>
    </citation>
    <scope>NUCLEOTIDE SEQUENCE [LARGE SCALE GENOMIC DNA]</scope>
    <source>
        <strain evidence="3">BL47</strain>
    </source>
</reference>
<protein>
    <submittedName>
        <fullName evidence="2">Uncharacterized protein</fullName>
    </submittedName>
</protein>
<keyword evidence="3" id="KW-1185">Reference proteome</keyword>
<name>A0A1G9U5T1_9HYPH</name>
<dbReference type="RefSeq" id="WP_143012204.1">
    <property type="nucleotide sequence ID" value="NZ_FNHS01000002.1"/>
</dbReference>
<proteinExistence type="predicted"/>
<accession>A0A1G9U5T1</accession>